<keyword evidence="7" id="KW-1133">Transmembrane helix</keyword>
<keyword evidence="4" id="KW-0808">Transferase</keyword>
<dbReference type="Pfam" id="PF00512">
    <property type="entry name" value="HisKA"/>
    <property type="match status" value="1"/>
</dbReference>
<dbReference type="SUPFAM" id="SSF55874">
    <property type="entry name" value="ATPase domain of HSP90 chaperone/DNA topoisomerase II/histidine kinase"/>
    <property type="match status" value="1"/>
</dbReference>
<keyword evidence="3" id="KW-0597">Phosphoprotein</keyword>
<evidence type="ECO:0000256" key="2">
    <source>
        <dbReference type="ARBA" id="ARBA00012438"/>
    </source>
</evidence>
<feature type="transmembrane region" description="Helical" evidence="7">
    <location>
        <begin position="63"/>
        <end position="86"/>
    </location>
</feature>
<dbReference type="CDD" id="cd00082">
    <property type="entry name" value="HisKA"/>
    <property type="match status" value="1"/>
</dbReference>
<dbReference type="Pfam" id="PF02518">
    <property type="entry name" value="HATPase_c"/>
    <property type="match status" value="1"/>
</dbReference>
<dbReference type="InterPro" id="IPR036097">
    <property type="entry name" value="HisK_dim/P_sf"/>
</dbReference>
<dbReference type="Proteomes" id="UP000307378">
    <property type="component" value="Unassembled WGS sequence"/>
</dbReference>
<dbReference type="InterPro" id="IPR003594">
    <property type="entry name" value="HATPase_dom"/>
</dbReference>
<feature type="transmembrane region" description="Helical" evidence="7">
    <location>
        <begin position="189"/>
        <end position="213"/>
    </location>
</feature>
<protein>
    <recommendedName>
        <fullName evidence="2">histidine kinase</fullName>
        <ecNumber evidence="2">2.7.13.3</ecNumber>
    </recommendedName>
</protein>
<dbReference type="Gene3D" id="1.10.287.130">
    <property type="match status" value="1"/>
</dbReference>
<dbReference type="SUPFAM" id="SSF47384">
    <property type="entry name" value="Homodimeric domain of signal transducing histidine kinase"/>
    <property type="match status" value="1"/>
</dbReference>
<dbReference type="InterPro" id="IPR036890">
    <property type="entry name" value="HATPase_C_sf"/>
</dbReference>
<gene>
    <name evidence="9" type="ORF">FAA86_04130</name>
</gene>
<dbReference type="InterPro" id="IPR050736">
    <property type="entry name" value="Sensor_HK_Regulatory"/>
</dbReference>
<comment type="caution">
    <text evidence="9">The sequence shown here is derived from an EMBL/GenBank/DDBJ whole genome shotgun (WGS) entry which is preliminary data.</text>
</comment>
<evidence type="ECO:0000259" key="8">
    <source>
        <dbReference type="PROSITE" id="PS50109"/>
    </source>
</evidence>
<dbReference type="AlphaFoldDB" id="A0A4S8Q5M9"/>
<evidence type="ECO:0000256" key="4">
    <source>
        <dbReference type="ARBA" id="ARBA00022679"/>
    </source>
</evidence>
<dbReference type="PANTHER" id="PTHR43711">
    <property type="entry name" value="TWO-COMPONENT HISTIDINE KINASE"/>
    <property type="match status" value="1"/>
</dbReference>
<organism evidence="9 10">
    <name type="scientific">Rhizobium rosettiformans W3</name>
    <dbReference type="NCBI Taxonomy" id="538378"/>
    <lineage>
        <taxon>Bacteria</taxon>
        <taxon>Pseudomonadati</taxon>
        <taxon>Pseudomonadota</taxon>
        <taxon>Alphaproteobacteria</taxon>
        <taxon>Hyphomicrobiales</taxon>
        <taxon>Rhizobiaceae</taxon>
        <taxon>Rhizobium/Agrobacterium group</taxon>
        <taxon>Rhizobium</taxon>
    </lineage>
</organism>
<dbReference type="PANTHER" id="PTHR43711:SF1">
    <property type="entry name" value="HISTIDINE KINASE 1"/>
    <property type="match status" value="1"/>
</dbReference>
<dbReference type="Gene3D" id="3.30.565.10">
    <property type="entry name" value="Histidine kinase-like ATPase, C-terminal domain"/>
    <property type="match status" value="1"/>
</dbReference>
<reference evidence="9 10" key="1">
    <citation type="submission" date="2019-04" db="EMBL/GenBank/DDBJ databases">
        <title>genome sequence of strain W3.</title>
        <authorList>
            <person name="Gao J."/>
            <person name="Sun J."/>
        </authorList>
    </citation>
    <scope>NUCLEOTIDE SEQUENCE [LARGE SCALE GENOMIC DNA]</scope>
    <source>
        <strain evidence="9 10">W3</strain>
    </source>
</reference>
<sequence>MLPALDPVTALTSVVAGKVLNAIIWIILAMLRPRLAGPKLIVFGSLCGALGFWRIGMRGPDPSALYLLTDNTLVMTGILLLVAGYLELMRKRFSFRVLAACIGITVAGFAYGFDTTPENVAIRVHTVNLVALIVLIVISRAVAEDMLQPKLLRVTILIVMALHVLVLFVRSGAQFFKAPPQAQLLDDPVQAWMFLEWGLFFSLLNLFMLVTLVMQYAHSLTTSVEALEAEVAERRRLQEELSERLAAETTLREEQYQFVRLVSHELRTPLAVISRSAEMIALTLEEPAPSIRDRLAKIASAAAGLFGLIDRFLITERHQIIGPEIEMTAIDALLDDVRQHFVAVQQDGRLKISRDHAAIAAPFDRAMMVTVLTNLIDNGLKYSRAEETVSLSVSVLDGKLVFRVADKGIGIVETDSRKIGQRFYRGANTTDTAGVGIGLYSARKLIDYHAGTISLSDREGGGTIAEVRLPLAARPTPIQDPS</sequence>
<feature type="domain" description="Histidine kinase" evidence="8">
    <location>
        <begin position="261"/>
        <end position="473"/>
    </location>
</feature>
<evidence type="ECO:0000256" key="3">
    <source>
        <dbReference type="ARBA" id="ARBA00022553"/>
    </source>
</evidence>
<dbReference type="InterPro" id="IPR005467">
    <property type="entry name" value="His_kinase_dom"/>
</dbReference>
<dbReference type="InterPro" id="IPR004358">
    <property type="entry name" value="Sig_transdc_His_kin-like_C"/>
</dbReference>
<comment type="catalytic activity">
    <reaction evidence="1">
        <text>ATP + protein L-histidine = ADP + protein N-phospho-L-histidine.</text>
        <dbReference type="EC" id="2.7.13.3"/>
    </reaction>
</comment>
<feature type="transmembrane region" description="Helical" evidence="7">
    <location>
        <begin position="120"/>
        <end position="139"/>
    </location>
</feature>
<dbReference type="SMART" id="SM00388">
    <property type="entry name" value="HisKA"/>
    <property type="match status" value="1"/>
</dbReference>
<dbReference type="EC" id="2.7.13.3" evidence="2"/>
<keyword evidence="7" id="KW-0472">Membrane</keyword>
<dbReference type="GO" id="GO:0000155">
    <property type="term" value="F:phosphorelay sensor kinase activity"/>
    <property type="evidence" value="ECO:0007669"/>
    <property type="project" value="InterPro"/>
</dbReference>
<accession>A0A4S8Q5M9</accession>
<evidence type="ECO:0000313" key="10">
    <source>
        <dbReference type="Proteomes" id="UP000307378"/>
    </source>
</evidence>
<dbReference type="PRINTS" id="PR00344">
    <property type="entry name" value="BCTRLSENSOR"/>
</dbReference>
<dbReference type="SMART" id="SM00387">
    <property type="entry name" value="HATPase_c"/>
    <property type="match status" value="1"/>
</dbReference>
<dbReference type="PROSITE" id="PS50109">
    <property type="entry name" value="HIS_KIN"/>
    <property type="match status" value="1"/>
</dbReference>
<feature type="transmembrane region" description="Helical" evidence="7">
    <location>
        <begin position="12"/>
        <end position="31"/>
    </location>
</feature>
<feature type="transmembrane region" description="Helical" evidence="7">
    <location>
        <begin position="40"/>
        <end position="57"/>
    </location>
</feature>
<evidence type="ECO:0000256" key="7">
    <source>
        <dbReference type="SAM" id="Phobius"/>
    </source>
</evidence>
<dbReference type="InterPro" id="IPR003661">
    <property type="entry name" value="HisK_dim/P_dom"/>
</dbReference>
<evidence type="ECO:0000313" key="9">
    <source>
        <dbReference type="EMBL" id="THV38002.1"/>
    </source>
</evidence>
<keyword evidence="7" id="KW-0812">Transmembrane</keyword>
<keyword evidence="5 9" id="KW-0418">Kinase</keyword>
<dbReference type="RefSeq" id="WP_136538500.1">
    <property type="nucleotide sequence ID" value="NZ_STGU01000002.1"/>
</dbReference>
<feature type="transmembrane region" description="Helical" evidence="7">
    <location>
        <begin position="93"/>
        <end position="114"/>
    </location>
</feature>
<proteinExistence type="predicted"/>
<keyword evidence="6" id="KW-0902">Two-component regulatory system</keyword>
<dbReference type="EMBL" id="STGU01000002">
    <property type="protein sequence ID" value="THV38002.1"/>
    <property type="molecule type" value="Genomic_DNA"/>
</dbReference>
<feature type="transmembrane region" description="Helical" evidence="7">
    <location>
        <begin position="151"/>
        <end position="169"/>
    </location>
</feature>
<evidence type="ECO:0000256" key="1">
    <source>
        <dbReference type="ARBA" id="ARBA00000085"/>
    </source>
</evidence>
<name>A0A4S8Q5M9_9HYPH</name>
<evidence type="ECO:0000256" key="5">
    <source>
        <dbReference type="ARBA" id="ARBA00022777"/>
    </source>
</evidence>
<evidence type="ECO:0000256" key="6">
    <source>
        <dbReference type="ARBA" id="ARBA00023012"/>
    </source>
</evidence>